<name>X1NDT4_9ZZZZ</name>
<dbReference type="EMBL" id="BARV01005653">
    <property type="protein sequence ID" value="GAI16834.1"/>
    <property type="molecule type" value="Genomic_DNA"/>
</dbReference>
<feature type="non-terminal residue" evidence="1">
    <location>
        <position position="155"/>
    </location>
</feature>
<protein>
    <submittedName>
        <fullName evidence="1">Uncharacterized protein</fullName>
    </submittedName>
</protein>
<feature type="non-terminal residue" evidence="1">
    <location>
        <position position="1"/>
    </location>
</feature>
<sequence>KIVAYSAPLIHAAGHEDSGADEISIAGLAGLPWSVFPWDRKVFYECWKNIDGWTENADGGSYTVSPLYLELATGAVINKRESLYTTAFFLPYPVAAAFDLFTAILSTTALGNSTVKLYTVQTAEQLAPLIDTEEHGGFRITNGQIYASSGDGTAE</sequence>
<gene>
    <name evidence="1" type="ORF">S06H3_11565</name>
</gene>
<accession>X1NDT4</accession>
<comment type="caution">
    <text evidence="1">The sequence shown here is derived from an EMBL/GenBank/DDBJ whole genome shotgun (WGS) entry which is preliminary data.</text>
</comment>
<organism evidence="1">
    <name type="scientific">marine sediment metagenome</name>
    <dbReference type="NCBI Taxonomy" id="412755"/>
    <lineage>
        <taxon>unclassified sequences</taxon>
        <taxon>metagenomes</taxon>
        <taxon>ecological metagenomes</taxon>
    </lineage>
</organism>
<evidence type="ECO:0000313" key="1">
    <source>
        <dbReference type="EMBL" id="GAI16834.1"/>
    </source>
</evidence>
<reference evidence="1" key="1">
    <citation type="journal article" date="2014" name="Front. Microbiol.">
        <title>High frequency of phylogenetically diverse reductive dehalogenase-homologous genes in deep subseafloor sedimentary metagenomes.</title>
        <authorList>
            <person name="Kawai M."/>
            <person name="Futagami T."/>
            <person name="Toyoda A."/>
            <person name="Takaki Y."/>
            <person name="Nishi S."/>
            <person name="Hori S."/>
            <person name="Arai W."/>
            <person name="Tsubouchi T."/>
            <person name="Morono Y."/>
            <person name="Uchiyama I."/>
            <person name="Ito T."/>
            <person name="Fujiyama A."/>
            <person name="Inagaki F."/>
            <person name="Takami H."/>
        </authorList>
    </citation>
    <scope>NUCLEOTIDE SEQUENCE</scope>
    <source>
        <strain evidence="1">Expedition CK06-06</strain>
    </source>
</reference>
<dbReference type="AlphaFoldDB" id="X1NDT4"/>
<proteinExistence type="predicted"/>